<name>S5DK68_9ACTN</name>
<evidence type="ECO:0000256" key="11">
    <source>
        <dbReference type="ARBA" id="ARBA00023052"/>
    </source>
</evidence>
<dbReference type="InterPro" id="IPR039368">
    <property type="entry name" value="AHAS_TPP"/>
</dbReference>
<comment type="similarity">
    <text evidence="3 14">Belongs to the TPP enzyme family.</text>
</comment>
<keyword evidence="7 14" id="KW-0808">Transferase</keyword>
<evidence type="ECO:0000256" key="13">
    <source>
        <dbReference type="ARBA" id="ARBA00048670"/>
    </source>
</evidence>
<keyword evidence="9" id="KW-0274">FAD</keyword>
<evidence type="ECO:0000259" key="16">
    <source>
        <dbReference type="Pfam" id="PF02775"/>
    </source>
</evidence>
<feature type="domain" description="Thiamine pyrophosphate enzyme central" evidence="15">
    <location>
        <begin position="195"/>
        <end position="328"/>
    </location>
</feature>
<dbReference type="InterPro" id="IPR012000">
    <property type="entry name" value="Thiamin_PyroP_enz_cen_dom"/>
</dbReference>
<evidence type="ECO:0000256" key="14">
    <source>
        <dbReference type="RuleBase" id="RU003591"/>
    </source>
</evidence>
<sequence>MEDKMLTGAELVIRGLEHLKVSTIFGVPGGAILPAYDPLYDSPIRHILARHEQGSGHMAEGYAQATGELGVVIATSGPGATNLITSLNNALMDSTPLLAITGQVASEAIGNDAFQEAYTVGLTMAATKHNYLITKASEIPQVLLEAKHIATTGRPGPVLVDIPKDILNEKAKWIEPKLLDLPGYKPTLEANPKMIQQAVNLITDSKKPLLYVGGGIIHSKANLELYDLAKKYNIPVVTTLMGRGAFPDGDELCLGMPGMHGNYTATTSIQNSDLLIAIGVRFDDRVTANPKFFAQNAKVIHADIDPAEIGKVREAEVPIVGDAKSVIKGIIEKLGDVELQTSDWIQEINNMKENYPLNYKQEDKGPLKVPYVLEELQKMSEEDSIVVSGVGQHQMWISLHWKFTKPNTWLNSGGLGTMGYSLPAAIGAKAAFPDKQVLALDGDGCFQMTCQELITASTENIPLKIVVFNNGNHGMVRQWQKIFYNNRFSASELTHHTPDYVKLAEAMGAVGLRMEQKSEVKDVFEKMLEINDKPVLVDCVVDPDDMVFPMVPAGGSNDVIILNEEDLKEL</sequence>
<evidence type="ECO:0000256" key="7">
    <source>
        <dbReference type="ARBA" id="ARBA00022679"/>
    </source>
</evidence>
<comment type="pathway">
    <text evidence="2 14">Amino-acid biosynthesis; L-valine biosynthesis; L-valine from pyruvate: step 1/4.</text>
</comment>
<dbReference type="GO" id="GO:0000287">
    <property type="term" value="F:magnesium ion binding"/>
    <property type="evidence" value="ECO:0007669"/>
    <property type="project" value="UniProtKB-UniRule"/>
</dbReference>
<keyword evidence="12 14" id="KW-0100">Branched-chain amino acid biosynthesis</keyword>
<dbReference type="InterPro" id="IPR011766">
    <property type="entry name" value="TPP_enzyme_TPP-bd"/>
</dbReference>
<dbReference type="SUPFAM" id="SSF52467">
    <property type="entry name" value="DHS-like NAD/FAD-binding domain"/>
    <property type="match status" value="1"/>
</dbReference>
<dbReference type="Gene3D" id="3.40.50.970">
    <property type="match status" value="2"/>
</dbReference>
<accession>S5DK68</accession>
<reference evidence="18" key="1">
    <citation type="journal article" date="2013" name="Sci. Rep.">
        <title>Metagenomics uncovers a new group of low GC and ultra-small marine Actinobacteria.</title>
        <authorList>
            <person name="Ghai R."/>
            <person name="Mizuno C.M."/>
            <person name="Picazo A."/>
            <person name="Camacho A."/>
            <person name="Rodriguez-Valera F."/>
        </authorList>
    </citation>
    <scope>NUCLEOTIDE SEQUENCE</scope>
</reference>
<dbReference type="Pfam" id="PF02776">
    <property type="entry name" value="TPP_enzyme_N"/>
    <property type="match status" value="1"/>
</dbReference>
<dbReference type="InterPro" id="IPR029061">
    <property type="entry name" value="THDP-binding"/>
</dbReference>
<dbReference type="GO" id="GO:0009099">
    <property type="term" value="P:L-valine biosynthetic process"/>
    <property type="evidence" value="ECO:0007669"/>
    <property type="project" value="UniProtKB-UniPathway"/>
</dbReference>
<dbReference type="PANTHER" id="PTHR18968">
    <property type="entry name" value="THIAMINE PYROPHOSPHATE ENZYMES"/>
    <property type="match status" value="1"/>
</dbReference>
<dbReference type="PROSITE" id="PS00187">
    <property type="entry name" value="TPP_ENZYMES"/>
    <property type="match status" value="1"/>
</dbReference>
<comment type="pathway">
    <text evidence="1 14">Amino-acid biosynthesis; L-isoleucine biosynthesis; L-isoleucine from 2-oxobutanoate: step 1/4.</text>
</comment>
<dbReference type="UniPathway" id="UPA00049">
    <property type="reaction ID" value="UER00059"/>
</dbReference>
<dbReference type="CDD" id="cd07035">
    <property type="entry name" value="TPP_PYR_POX_like"/>
    <property type="match status" value="1"/>
</dbReference>
<evidence type="ECO:0000259" key="17">
    <source>
        <dbReference type="Pfam" id="PF02776"/>
    </source>
</evidence>
<dbReference type="Gene3D" id="3.40.50.1220">
    <property type="entry name" value="TPP-binding domain"/>
    <property type="match status" value="1"/>
</dbReference>
<organism evidence="18">
    <name type="scientific">Candidatus Actinomarina minuta</name>
    <dbReference type="NCBI Taxonomy" id="1389454"/>
    <lineage>
        <taxon>Bacteria</taxon>
        <taxon>Bacillati</taxon>
        <taxon>Actinomycetota</taxon>
        <taxon>Actinomycetes</taxon>
        <taxon>Candidatus Actinomarinidae</taxon>
        <taxon>Candidatus Actinomarinales</taxon>
        <taxon>Candidatus Actinomarineae</taxon>
        <taxon>Candidatus Actinomarinaceae</taxon>
        <taxon>Candidatus Actinomarina</taxon>
    </lineage>
</organism>
<dbReference type="GO" id="GO:0050660">
    <property type="term" value="F:flavin adenine dinucleotide binding"/>
    <property type="evidence" value="ECO:0007669"/>
    <property type="project" value="InterPro"/>
</dbReference>
<evidence type="ECO:0000256" key="5">
    <source>
        <dbReference type="ARBA" id="ARBA00022605"/>
    </source>
</evidence>
<dbReference type="GO" id="GO:0009097">
    <property type="term" value="P:isoleucine biosynthetic process"/>
    <property type="evidence" value="ECO:0007669"/>
    <property type="project" value="UniProtKB-UniPathway"/>
</dbReference>
<evidence type="ECO:0000313" key="18">
    <source>
        <dbReference type="EMBL" id="AGQ19159.1"/>
    </source>
</evidence>
<dbReference type="FunFam" id="3.40.50.970:FF:000016">
    <property type="entry name" value="Acetolactate synthase"/>
    <property type="match status" value="1"/>
</dbReference>
<keyword evidence="6" id="KW-0285">Flavoprotein</keyword>
<comment type="cofactor">
    <cofactor evidence="14">
        <name>Mg(2+)</name>
        <dbReference type="ChEBI" id="CHEBI:18420"/>
    </cofactor>
    <text evidence="14">Binds 1 Mg(2+) ion per subunit.</text>
</comment>
<dbReference type="UniPathway" id="UPA00047">
    <property type="reaction ID" value="UER00055"/>
</dbReference>
<proteinExistence type="inferred from homology"/>
<dbReference type="GO" id="GO:0003984">
    <property type="term" value="F:acetolactate synthase activity"/>
    <property type="evidence" value="ECO:0007669"/>
    <property type="project" value="UniProtKB-EC"/>
</dbReference>
<keyword evidence="8 14" id="KW-0479">Metal-binding</keyword>
<dbReference type="CDD" id="cd02015">
    <property type="entry name" value="TPP_AHAS"/>
    <property type="match status" value="1"/>
</dbReference>
<dbReference type="InterPro" id="IPR012001">
    <property type="entry name" value="Thiamin_PyroP_enz_TPP-bd_dom"/>
</dbReference>
<protein>
    <recommendedName>
        <fullName evidence="4 14">Acetolactate synthase</fullName>
        <ecNumber evidence="4 14">2.2.1.6</ecNumber>
    </recommendedName>
</protein>
<dbReference type="EC" id="2.2.1.6" evidence="4 14"/>
<dbReference type="Pfam" id="PF00205">
    <property type="entry name" value="TPP_enzyme_M"/>
    <property type="match status" value="1"/>
</dbReference>
<keyword evidence="5 14" id="KW-0028">Amino-acid biosynthesis</keyword>
<evidence type="ECO:0000256" key="3">
    <source>
        <dbReference type="ARBA" id="ARBA00007812"/>
    </source>
</evidence>
<dbReference type="FunFam" id="3.40.50.1220:FF:000008">
    <property type="entry name" value="Acetolactate synthase"/>
    <property type="match status" value="1"/>
</dbReference>
<dbReference type="InterPro" id="IPR045229">
    <property type="entry name" value="TPP_enz"/>
</dbReference>
<comment type="catalytic activity">
    <reaction evidence="13 14">
        <text>2 pyruvate + H(+) = (2S)-2-acetolactate + CO2</text>
        <dbReference type="Rhea" id="RHEA:25249"/>
        <dbReference type="ChEBI" id="CHEBI:15361"/>
        <dbReference type="ChEBI" id="CHEBI:15378"/>
        <dbReference type="ChEBI" id="CHEBI:16526"/>
        <dbReference type="ChEBI" id="CHEBI:58476"/>
        <dbReference type="EC" id="2.2.1.6"/>
    </reaction>
</comment>
<dbReference type="InterPro" id="IPR012846">
    <property type="entry name" value="Acetolactate_synth_lsu"/>
</dbReference>
<evidence type="ECO:0000256" key="8">
    <source>
        <dbReference type="ARBA" id="ARBA00022723"/>
    </source>
</evidence>
<dbReference type="FunFam" id="3.40.50.970:FF:000007">
    <property type="entry name" value="Acetolactate synthase"/>
    <property type="match status" value="1"/>
</dbReference>
<dbReference type="GO" id="GO:0030976">
    <property type="term" value="F:thiamine pyrophosphate binding"/>
    <property type="evidence" value="ECO:0007669"/>
    <property type="project" value="UniProtKB-UniRule"/>
</dbReference>
<dbReference type="InterPro" id="IPR029035">
    <property type="entry name" value="DHS-like_NAD/FAD-binding_dom"/>
</dbReference>
<feature type="domain" description="Thiamine pyrophosphate enzyme N-terminal TPP-binding" evidence="17">
    <location>
        <begin position="7"/>
        <end position="116"/>
    </location>
</feature>
<dbReference type="AlphaFoldDB" id="S5DK68"/>
<keyword evidence="10 14" id="KW-0460">Magnesium</keyword>
<dbReference type="SUPFAM" id="SSF52518">
    <property type="entry name" value="Thiamin diphosphate-binding fold (THDP-binding)"/>
    <property type="match status" value="2"/>
</dbReference>
<evidence type="ECO:0000256" key="6">
    <source>
        <dbReference type="ARBA" id="ARBA00022630"/>
    </source>
</evidence>
<keyword evidence="11 14" id="KW-0786">Thiamine pyrophosphate</keyword>
<dbReference type="InterPro" id="IPR000399">
    <property type="entry name" value="TPP-bd_CS"/>
</dbReference>
<evidence type="ECO:0000256" key="9">
    <source>
        <dbReference type="ARBA" id="ARBA00022827"/>
    </source>
</evidence>
<evidence type="ECO:0000256" key="2">
    <source>
        <dbReference type="ARBA" id="ARBA00005025"/>
    </source>
</evidence>
<dbReference type="Pfam" id="PF02775">
    <property type="entry name" value="TPP_enzyme_C"/>
    <property type="match status" value="1"/>
</dbReference>
<evidence type="ECO:0000256" key="12">
    <source>
        <dbReference type="ARBA" id="ARBA00023304"/>
    </source>
</evidence>
<feature type="domain" description="Thiamine pyrophosphate enzyme TPP-binding" evidence="16">
    <location>
        <begin position="389"/>
        <end position="539"/>
    </location>
</feature>
<evidence type="ECO:0000256" key="1">
    <source>
        <dbReference type="ARBA" id="ARBA00004974"/>
    </source>
</evidence>
<evidence type="ECO:0000256" key="4">
    <source>
        <dbReference type="ARBA" id="ARBA00013145"/>
    </source>
</evidence>
<dbReference type="EMBL" id="KC811124">
    <property type="protein sequence ID" value="AGQ19159.1"/>
    <property type="molecule type" value="Genomic_DNA"/>
</dbReference>
<dbReference type="NCBIfam" id="TIGR00118">
    <property type="entry name" value="acolac_lg"/>
    <property type="match status" value="1"/>
</dbReference>
<dbReference type="PANTHER" id="PTHR18968:SF13">
    <property type="entry name" value="ACETOLACTATE SYNTHASE CATALYTIC SUBUNIT, MITOCHONDRIAL"/>
    <property type="match status" value="1"/>
</dbReference>
<comment type="cofactor">
    <cofactor evidence="14">
        <name>thiamine diphosphate</name>
        <dbReference type="ChEBI" id="CHEBI:58937"/>
    </cofactor>
    <text evidence="14">Binds 1 thiamine pyrophosphate per subunit.</text>
</comment>
<evidence type="ECO:0000256" key="10">
    <source>
        <dbReference type="ARBA" id="ARBA00022842"/>
    </source>
</evidence>
<dbReference type="GO" id="GO:0005948">
    <property type="term" value="C:acetolactate synthase complex"/>
    <property type="evidence" value="ECO:0007669"/>
    <property type="project" value="TreeGrafter"/>
</dbReference>
<evidence type="ECO:0000259" key="15">
    <source>
        <dbReference type="Pfam" id="PF00205"/>
    </source>
</evidence>